<name>A0AAN7B2Q6_9PEZI</name>
<proteinExistence type="predicted"/>
<sequence length="100" mass="11008">MAHTSDAWLRAMGRIMCGILALMSVVCIRDAAERGLGRGGVWRSLWKNLIGLREQESSQDCCGRRSCDGEMGAWIFSLLPQSLIVSSQTPQTGTRFPSSF</sequence>
<keyword evidence="3" id="KW-1185">Reference proteome</keyword>
<gene>
    <name evidence="2" type="ORF">QBC37DRAFT_82838</name>
</gene>
<reference evidence="2" key="1">
    <citation type="journal article" date="2023" name="Mol. Phylogenet. Evol.">
        <title>Genome-scale phylogeny and comparative genomics of the fungal order Sordariales.</title>
        <authorList>
            <person name="Hensen N."/>
            <person name="Bonometti L."/>
            <person name="Westerberg I."/>
            <person name="Brannstrom I.O."/>
            <person name="Guillou S."/>
            <person name="Cros-Aarteil S."/>
            <person name="Calhoun S."/>
            <person name="Haridas S."/>
            <person name="Kuo A."/>
            <person name="Mondo S."/>
            <person name="Pangilinan J."/>
            <person name="Riley R."/>
            <person name="LaButti K."/>
            <person name="Andreopoulos B."/>
            <person name="Lipzen A."/>
            <person name="Chen C."/>
            <person name="Yan M."/>
            <person name="Daum C."/>
            <person name="Ng V."/>
            <person name="Clum A."/>
            <person name="Steindorff A."/>
            <person name="Ohm R.A."/>
            <person name="Martin F."/>
            <person name="Silar P."/>
            <person name="Natvig D.O."/>
            <person name="Lalanne C."/>
            <person name="Gautier V."/>
            <person name="Ament-Velasquez S.L."/>
            <person name="Kruys A."/>
            <person name="Hutchinson M.I."/>
            <person name="Powell A.J."/>
            <person name="Barry K."/>
            <person name="Miller A.N."/>
            <person name="Grigoriev I.V."/>
            <person name="Debuchy R."/>
            <person name="Gladieux P."/>
            <person name="Hiltunen Thoren M."/>
            <person name="Johannesson H."/>
        </authorList>
    </citation>
    <scope>NUCLEOTIDE SEQUENCE</scope>
    <source>
        <strain evidence="2">PSN293</strain>
    </source>
</reference>
<dbReference type="Proteomes" id="UP001301769">
    <property type="component" value="Unassembled WGS sequence"/>
</dbReference>
<evidence type="ECO:0000313" key="2">
    <source>
        <dbReference type="EMBL" id="KAK4208089.1"/>
    </source>
</evidence>
<protein>
    <submittedName>
        <fullName evidence="2">Uncharacterized protein</fullName>
    </submittedName>
</protein>
<accession>A0AAN7B2Q6</accession>
<evidence type="ECO:0000313" key="3">
    <source>
        <dbReference type="Proteomes" id="UP001301769"/>
    </source>
</evidence>
<comment type="caution">
    <text evidence="2">The sequence shown here is derived from an EMBL/GenBank/DDBJ whole genome shotgun (WGS) entry which is preliminary data.</text>
</comment>
<keyword evidence="1" id="KW-0472">Membrane</keyword>
<dbReference type="AlphaFoldDB" id="A0AAN7B2Q6"/>
<dbReference type="EMBL" id="MU858259">
    <property type="protein sequence ID" value="KAK4208089.1"/>
    <property type="molecule type" value="Genomic_DNA"/>
</dbReference>
<feature type="transmembrane region" description="Helical" evidence="1">
    <location>
        <begin position="12"/>
        <end position="28"/>
    </location>
</feature>
<evidence type="ECO:0000256" key="1">
    <source>
        <dbReference type="SAM" id="Phobius"/>
    </source>
</evidence>
<reference evidence="2" key="2">
    <citation type="submission" date="2023-05" db="EMBL/GenBank/DDBJ databases">
        <authorList>
            <consortium name="Lawrence Berkeley National Laboratory"/>
            <person name="Steindorff A."/>
            <person name="Hensen N."/>
            <person name="Bonometti L."/>
            <person name="Westerberg I."/>
            <person name="Brannstrom I.O."/>
            <person name="Guillou S."/>
            <person name="Cros-Aarteil S."/>
            <person name="Calhoun S."/>
            <person name="Haridas S."/>
            <person name="Kuo A."/>
            <person name="Mondo S."/>
            <person name="Pangilinan J."/>
            <person name="Riley R."/>
            <person name="Labutti K."/>
            <person name="Andreopoulos B."/>
            <person name="Lipzen A."/>
            <person name="Chen C."/>
            <person name="Yanf M."/>
            <person name="Daum C."/>
            <person name="Ng V."/>
            <person name="Clum A."/>
            <person name="Ohm R."/>
            <person name="Martin F."/>
            <person name="Silar P."/>
            <person name="Natvig D."/>
            <person name="Lalanne C."/>
            <person name="Gautier V."/>
            <person name="Ament-Velasquez S.L."/>
            <person name="Kruys A."/>
            <person name="Hutchinson M.I."/>
            <person name="Powell A.J."/>
            <person name="Barry K."/>
            <person name="Miller A.N."/>
            <person name="Grigoriev I.V."/>
            <person name="Debuchy R."/>
            <person name="Gladieux P."/>
            <person name="Thoren M.H."/>
            <person name="Johannesson H."/>
        </authorList>
    </citation>
    <scope>NUCLEOTIDE SEQUENCE</scope>
    <source>
        <strain evidence="2">PSN293</strain>
    </source>
</reference>
<keyword evidence="1" id="KW-0812">Transmembrane</keyword>
<keyword evidence="1" id="KW-1133">Transmembrane helix</keyword>
<organism evidence="2 3">
    <name type="scientific">Rhypophila decipiens</name>
    <dbReference type="NCBI Taxonomy" id="261697"/>
    <lineage>
        <taxon>Eukaryota</taxon>
        <taxon>Fungi</taxon>
        <taxon>Dikarya</taxon>
        <taxon>Ascomycota</taxon>
        <taxon>Pezizomycotina</taxon>
        <taxon>Sordariomycetes</taxon>
        <taxon>Sordariomycetidae</taxon>
        <taxon>Sordariales</taxon>
        <taxon>Naviculisporaceae</taxon>
        <taxon>Rhypophila</taxon>
    </lineage>
</organism>